<accession>A0A1I7X5V1</accession>
<organism evidence="2 3">
    <name type="scientific">Heterorhabditis bacteriophora</name>
    <name type="common">Entomopathogenic nematode worm</name>
    <dbReference type="NCBI Taxonomy" id="37862"/>
    <lineage>
        <taxon>Eukaryota</taxon>
        <taxon>Metazoa</taxon>
        <taxon>Ecdysozoa</taxon>
        <taxon>Nematoda</taxon>
        <taxon>Chromadorea</taxon>
        <taxon>Rhabditida</taxon>
        <taxon>Rhabditina</taxon>
        <taxon>Rhabditomorpha</taxon>
        <taxon>Strongyloidea</taxon>
        <taxon>Heterorhabditidae</taxon>
        <taxon>Heterorhabditis</taxon>
    </lineage>
</organism>
<sequence length="126" mass="14311">MRNHYCARMSTSSTATEAQNTASCSKSTSSLRKRHSPNTILPDQNLVLLALEAAEPNQQQRVHQDLPIHREQKNLHTFLPFIAQRAHVPARAPSFAHPHIMAPFLHTHAHPLMNQVGVFSRFKMLY</sequence>
<protein>
    <submittedName>
        <fullName evidence="3">Uncharacterized protein</fullName>
    </submittedName>
</protein>
<dbReference type="WBParaSite" id="Hba_12943">
    <property type="protein sequence ID" value="Hba_12943"/>
    <property type="gene ID" value="Hba_12943"/>
</dbReference>
<evidence type="ECO:0000256" key="1">
    <source>
        <dbReference type="SAM" id="MobiDB-lite"/>
    </source>
</evidence>
<feature type="region of interest" description="Disordered" evidence="1">
    <location>
        <begin position="1"/>
        <end position="37"/>
    </location>
</feature>
<dbReference type="AlphaFoldDB" id="A0A1I7X5V1"/>
<feature type="compositionally biased region" description="Polar residues" evidence="1">
    <location>
        <begin position="9"/>
        <end position="30"/>
    </location>
</feature>
<dbReference type="Proteomes" id="UP000095283">
    <property type="component" value="Unplaced"/>
</dbReference>
<keyword evidence="2" id="KW-1185">Reference proteome</keyword>
<reference evidence="3" key="1">
    <citation type="submission" date="2016-11" db="UniProtKB">
        <authorList>
            <consortium name="WormBaseParasite"/>
        </authorList>
    </citation>
    <scope>IDENTIFICATION</scope>
</reference>
<evidence type="ECO:0000313" key="3">
    <source>
        <dbReference type="WBParaSite" id="Hba_12943"/>
    </source>
</evidence>
<name>A0A1I7X5V1_HETBA</name>
<proteinExistence type="predicted"/>
<evidence type="ECO:0000313" key="2">
    <source>
        <dbReference type="Proteomes" id="UP000095283"/>
    </source>
</evidence>